<keyword evidence="2" id="KW-0479">Metal-binding</keyword>
<dbReference type="AlphaFoldDB" id="A0A1J5SUM3"/>
<keyword evidence="3" id="KW-0732">Signal</keyword>
<dbReference type="PIRSF" id="PIRSF004846">
    <property type="entry name" value="ModA"/>
    <property type="match status" value="1"/>
</dbReference>
<accession>A0A1J5SUM3</accession>
<dbReference type="GO" id="GO:0030973">
    <property type="term" value="F:molybdate ion binding"/>
    <property type="evidence" value="ECO:0007669"/>
    <property type="project" value="InterPro"/>
</dbReference>
<sequence length="255" mass="27420">MIANRSGWLVACGALLFATVIRPVAAGEVNAAVAANFAVPMQQIVELFQKESGHTVKVSLGSSGKFYSQIKQGAPFDVFLSADEKNPKLLEEEGLTVPNSRFVYAFGKLVLWSAQPGYVDDKGAVLGKGSYKKLAYADPKLAPYGFAAKETLEGLGLWDRVQGKLVTGESIAQTYQFAATGNAELAFIALSQITKDGKVTGGSWWLVPAQMYSPIRQSAVLLSSAKDKAAAQDFLKFLKSEKAVAIIRSFGYDLH</sequence>
<dbReference type="InterPro" id="IPR005950">
    <property type="entry name" value="ModA"/>
</dbReference>
<dbReference type="GO" id="GO:0046872">
    <property type="term" value="F:metal ion binding"/>
    <property type="evidence" value="ECO:0007669"/>
    <property type="project" value="UniProtKB-KW"/>
</dbReference>
<name>A0A1J5SUM3_9ZZZZ</name>
<dbReference type="Pfam" id="PF13531">
    <property type="entry name" value="SBP_bac_11"/>
    <property type="match status" value="1"/>
</dbReference>
<protein>
    <submittedName>
        <fullName evidence="4">Molybdate-binding periplasmic protein</fullName>
    </submittedName>
</protein>
<comment type="caution">
    <text evidence="4">The sequence shown here is derived from an EMBL/GenBank/DDBJ whole genome shotgun (WGS) entry which is preliminary data.</text>
</comment>
<evidence type="ECO:0000256" key="1">
    <source>
        <dbReference type="ARBA" id="ARBA00022505"/>
    </source>
</evidence>
<dbReference type="PANTHER" id="PTHR30632:SF14">
    <property type="entry name" value="TUNGSTATE_MOLYBDATE_CHROMATE-BINDING PROTEIN MODA"/>
    <property type="match status" value="1"/>
</dbReference>
<keyword evidence="1" id="KW-0500">Molybdenum</keyword>
<dbReference type="Gene3D" id="3.40.190.10">
    <property type="entry name" value="Periplasmic binding protein-like II"/>
    <property type="match status" value="2"/>
</dbReference>
<evidence type="ECO:0000313" key="4">
    <source>
        <dbReference type="EMBL" id="OIR07752.1"/>
    </source>
</evidence>
<dbReference type="InterPro" id="IPR050682">
    <property type="entry name" value="ModA/WtpA"/>
</dbReference>
<proteinExistence type="predicted"/>
<dbReference type="EMBL" id="MLJW01000035">
    <property type="protein sequence ID" value="OIR07752.1"/>
    <property type="molecule type" value="Genomic_DNA"/>
</dbReference>
<gene>
    <name evidence="4" type="primary">modA_6</name>
    <name evidence="4" type="ORF">GALL_100340</name>
</gene>
<dbReference type="GO" id="GO:0015689">
    <property type="term" value="P:molybdate ion transport"/>
    <property type="evidence" value="ECO:0007669"/>
    <property type="project" value="InterPro"/>
</dbReference>
<dbReference type="PANTHER" id="PTHR30632">
    <property type="entry name" value="MOLYBDATE-BINDING PERIPLASMIC PROTEIN"/>
    <property type="match status" value="1"/>
</dbReference>
<dbReference type="NCBIfam" id="TIGR01256">
    <property type="entry name" value="modA"/>
    <property type="match status" value="1"/>
</dbReference>
<organism evidence="4">
    <name type="scientific">mine drainage metagenome</name>
    <dbReference type="NCBI Taxonomy" id="410659"/>
    <lineage>
        <taxon>unclassified sequences</taxon>
        <taxon>metagenomes</taxon>
        <taxon>ecological metagenomes</taxon>
    </lineage>
</organism>
<dbReference type="FunFam" id="3.40.190.10:FF:000035">
    <property type="entry name" value="Molybdate ABC transporter substrate-binding protein"/>
    <property type="match status" value="1"/>
</dbReference>
<evidence type="ECO:0000256" key="2">
    <source>
        <dbReference type="ARBA" id="ARBA00022723"/>
    </source>
</evidence>
<evidence type="ECO:0000256" key="3">
    <source>
        <dbReference type="ARBA" id="ARBA00022729"/>
    </source>
</evidence>
<reference evidence="4" key="1">
    <citation type="submission" date="2016-10" db="EMBL/GenBank/DDBJ databases">
        <title>Sequence of Gallionella enrichment culture.</title>
        <authorList>
            <person name="Poehlein A."/>
            <person name="Muehling M."/>
            <person name="Daniel R."/>
        </authorList>
    </citation>
    <scope>NUCLEOTIDE SEQUENCE</scope>
</reference>
<dbReference type="CDD" id="cd13539">
    <property type="entry name" value="PBP2_AvModA"/>
    <property type="match status" value="1"/>
</dbReference>
<dbReference type="InterPro" id="IPR044084">
    <property type="entry name" value="AvModA-like_subst-bd"/>
</dbReference>
<dbReference type="SUPFAM" id="SSF53850">
    <property type="entry name" value="Periplasmic binding protein-like II"/>
    <property type="match status" value="1"/>
</dbReference>